<keyword evidence="1" id="KW-0479">Metal-binding</keyword>
<evidence type="ECO:0000256" key="4">
    <source>
        <dbReference type="PROSITE-ProRule" id="PRU00453"/>
    </source>
</evidence>
<dbReference type="PANTHER" id="PTHR13093">
    <property type="entry name" value="ZINC FINGER HIT DOMAIN CONTAINING PROTEIN 1"/>
    <property type="match status" value="1"/>
</dbReference>
<dbReference type="AlphaFoldDB" id="A0A286UA53"/>
<dbReference type="Pfam" id="PF04438">
    <property type="entry name" value="zf-HIT"/>
    <property type="match status" value="1"/>
</dbReference>
<dbReference type="InParanoid" id="A0A286UA53"/>
<keyword evidence="8" id="KW-1185">Reference proteome</keyword>
<evidence type="ECO:0000313" key="8">
    <source>
        <dbReference type="Proteomes" id="UP000217199"/>
    </source>
</evidence>
<evidence type="ECO:0000256" key="5">
    <source>
        <dbReference type="SAM" id="MobiDB-lite"/>
    </source>
</evidence>
<feature type="region of interest" description="Disordered" evidence="5">
    <location>
        <begin position="1"/>
        <end position="25"/>
    </location>
</feature>
<dbReference type="InterPro" id="IPR007529">
    <property type="entry name" value="Znf_HIT"/>
</dbReference>
<dbReference type="CDD" id="cd21437">
    <property type="entry name" value="zf-HIT_ZNHIT1_like"/>
    <property type="match status" value="1"/>
</dbReference>
<keyword evidence="2 4" id="KW-0863">Zinc-finger</keyword>
<dbReference type="STRING" id="2282107.A0A286UA53"/>
<evidence type="ECO:0000256" key="1">
    <source>
        <dbReference type="ARBA" id="ARBA00022723"/>
    </source>
</evidence>
<dbReference type="InterPro" id="IPR039723">
    <property type="entry name" value="Vps71/ZNHIT1"/>
</dbReference>
<gene>
    <name evidence="7" type="ORF">PNOK_0808200</name>
</gene>
<protein>
    <submittedName>
        <fullName evidence="7">Zinc HIT-type</fullName>
    </submittedName>
</protein>
<accession>A0A286UA53</accession>
<evidence type="ECO:0000259" key="6">
    <source>
        <dbReference type="PROSITE" id="PS51083"/>
    </source>
</evidence>
<dbReference type="PROSITE" id="PS51083">
    <property type="entry name" value="ZF_HIT"/>
    <property type="match status" value="1"/>
</dbReference>
<proteinExistence type="predicted"/>
<organism evidence="7 8">
    <name type="scientific">Pyrrhoderma noxium</name>
    <dbReference type="NCBI Taxonomy" id="2282107"/>
    <lineage>
        <taxon>Eukaryota</taxon>
        <taxon>Fungi</taxon>
        <taxon>Dikarya</taxon>
        <taxon>Basidiomycota</taxon>
        <taxon>Agaricomycotina</taxon>
        <taxon>Agaricomycetes</taxon>
        <taxon>Hymenochaetales</taxon>
        <taxon>Hymenochaetaceae</taxon>
        <taxon>Pyrrhoderma</taxon>
    </lineage>
</organism>
<dbReference type="SUPFAM" id="SSF144232">
    <property type="entry name" value="HIT/MYND zinc finger-like"/>
    <property type="match status" value="1"/>
</dbReference>
<dbReference type="GO" id="GO:0005634">
    <property type="term" value="C:nucleus"/>
    <property type="evidence" value="ECO:0007669"/>
    <property type="project" value="UniProtKB-ARBA"/>
</dbReference>
<reference evidence="7 8" key="1">
    <citation type="journal article" date="2017" name="Mol. Ecol.">
        <title>Comparative and population genomic landscape of Phellinus noxius: A hypervariable fungus causing root rot in trees.</title>
        <authorList>
            <person name="Chung C.L."/>
            <person name="Lee T.J."/>
            <person name="Akiba M."/>
            <person name="Lee H.H."/>
            <person name="Kuo T.H."/>
            <person name="Liu D."/>
            <person name="Ke H.M."/>
            <person name="Yokoi T."/>
            <person name="Roa M.B."/>
            <person name="Lu M.J."/>
            <person name="Chang Y.Y."/>
            <person name="Ann P.J."/>
            <person name="Tsai J.N."/>
            <person name="Chen C.Y."/>
            <person name="Tzean S.S."/>
            <person name="Ota Y."/>
            <person name="Hattori T."/>
            <person name="Sahashi N."/>
            <person name="Liou R.F."/>
            <person name="Kikuchi T."/>
            <person name="Tsai I.J."/>
        </authorList>
    </citation>
    <scope>NUCLEOTIDE SEQUENCE [LARGE SCALE GENOMIC DNA]</scope>
    <source>
        <strain evidence="7 8">FFPRI411160</strain>
    </source>
</reference>
<evidence type="ECO:0000313" key="7">
    <source>
        <dbReference type="EMBL" id="PAV16462.1"/>
    </source>
</evidence>
<dbReference type="GO" id="GO:0006338">
    <property type="term" value="P:chromatin remodeling"/>
    <property type="evidence" value="ECO:0007669"/>
    <property type="project" value="InterPro"/>
</dbReference>
<dbReference type="FunCoup" id="A0A286UA53">
    <property type="interactions" value="27"/>
</dbReference>
<sequence>MAPGGTERKQPRRKQQSGAKQVGLPPEVIEKRIKRYLDELERTNYTEPTISLVGISYGEGGMSARGRARETISDKRVVEGVTRKKTQSKAVRDALVYRKNLSTLIEESGISRLPPTVPTYLTAVAPPPIEPARLLCSVCGYWGRYKCLRCSMAYCDRKCEETHNETRCERRVF</sequence>
<dbReference type="Proteomes" id="UP000217199">
    <property type="component" value="Unassembled WGS sequence"/>
</dbReference>
<dbReference type="EMBL" id="NBII01000008">
    <property type="protein sequence ID" value="PAV16462.1"/>
    <property type="molecule type" value="Genomic_DNA"/>
</dbReference>
<keyword evidence="3" id="KW-0862">Zinc</keyword>
<name>A0A286UA53_9AGAM</name>
<feature type="domain" description="HIT-type" evidence="6">
    <location>
        <begin position="136"/>
        <end position="168"/>
    </location>
</feature>
<evidence type="ECO:0000256" key="3">
    <source>
        <dbReference type="ARBA" id="ARBA00022833"/>
    </source>
</evidence>
<dbReference type="OrthoDB" id="74807at2759"/>
<evidence type="ECO:0000256" key="2">
    <source>
        <dbReference type="ARBA" id="ARBA00022771"/>
    </source>
</evidence>
<dbReference type="GO" id="GO:0008270">
    <property type="term" value="F:zinc ion binding"/>
    <property type="evidence" value="ECO:0007669"/>
    <property type="project" value="UniProtKB-UniRule"/>
</dbReference>
<comment type="caution">
    <text evidence="7">The sequence shown here is derived from an EMBL/GenBank/DDBJ whole genome shotgun (WGS) entry which is preliminary data.</text>
</comment>